<dbReference type="InterPro" id="IPR051011">
    <property type="entry name" value="Metal_resp_trans_reg"/>
</dbReference>
<dbReference type="InterPro" id="IPR001845">
    <property type="entry name" value="HTH_ArsR_DNA-bd_dom"/>
</dbReference>
<dbReference type="InterPro" id="IPR011991">
    <property type="entry name" value="ArsR-like_HTH"/>
</dbReference>
<evidence type="ECO:0000256" key="3">
    <source>
        <dbReference type="ARBA" id="ARBA00023163"/>
    </source>
</evidence>
<dbReference type="RefSeq" id="WP_338005897.1">
    <property type="nucleotide sequence ID" value="NZ_JAOPKA010000021.1"/>
</dbReference>
<comment type="caution">
    <text evidence="5">The sequence shown here is derived from an EMBL/GenBank/DDBJ whole genome shotgun (WGS) entry which is preliminary data.</text>
</comment>
<dbReference type="PRINTS" id="PR00778">
    <property type="entry name" value="HTHARSR"/>
</dbReference>
<dbReference type="AlphaFoldDB" id="A0AAP2Z3V1"/>
<dbReference type="InterPro" id="IPR036390">
    <property type="entry name" value="WH_DNA-bd_sf"/>
</dbReference>
<dbReference type="Gene3D" id="1.10.10.10">
    <property type="entry name" value="Winged helix-like DNA-binding domain superfamily/Winged helix DNA-binding domain"/>
    <property type="match status" value="1"/>
</dbReference>
<dbReference type="PANTHER" id="PTHR43132:SF2">
    <property type="entry name" value="ARSENICAL RESISTANCE OPERON REPRESSOR ARSR-RELATED"/>
    <property type="match status" value="1"/>
</dbReference>
<evidence type="ECO:0000313" key="6">
    <source>
        <dbReference type="EMBL" id="MCU4975506.1"/>
    </source>
</evidence>
<evidence type="ECO:0000256" key="1">
    <source>
        <dbReference type="ARBA" id="ARBA00023015"/>
    </source>
</evidence>
<proteinExistence type="predicted"/>
<keyword evidence="3" id="KW-0804">Transcription</keyword>
<dbReference type="GO" id="GO:0003700">
    <property type="term" value="F:DNA-binding transcription factor activity"/>
    <property type="evidence" value="ECO:0007669"/>
    <property type="project" value="InterPro"/>
</dbReference>
<evidence type="ECO:0000313" key="5">
    <source>
        <dbReference type="EMBL" id="MCU4744093.1"/>
    </source>
</evidence>
<dbReference type="CDD" id="cd00090">
    <property type="entry name" value="HTH_ARSR"/>
    <property type="match status" value="1"/>
</dbReference>
<keyword evidence="1" id="KW-0805">Transcription regulation</keyword>
<dbReference type="PANTHER" id="PTHR43132">
    <property type="entry name" value="ARSENICAL RESISTANCE OPERON REPRESSOR ARSR-RELATED"/>
    <property type="match status" value="1"/>
</dbReference>
<evidence type="ECO:0000256" key="2">
    <source>
        <dbReference type="ARBA" id="ARBA00023125"/>
    </source>
</evidence>
<gene>
    <name evidence="6" type="ORF">OB955_22730</name>
    <name evidence="5" type="ORF">OB960_22180</name>
</gene>
<dbReference type="SUPFAM" id="SSF46785">
    <property type="entry name" value="Winged helix' DNA-binding domain"/>
    <property type="match status" value="1"/>
</dbReference>
<evidence type="ECO:0000313" key="8">
    <source>
        <dbReference type="Proteomes" id="UP001321018"/>
    </source>
</evidence>
<dbReference type="NCBIfam" id="NF033788">
    <property type="entry name" value="HTH_metalloreg"/>
    <property type="match status" value="1"/>
</dbReference>
<name>A0AAP2Z3V1_9EURY</name>
<protein>
    <submittedName>
        <fullName evidence="5">Metalloregulator ArsR/SmtB family transcription factor</fullName>
    </submittedName>
</protein>
<organism evidence="5 8">
    <name type="scientific">Natronoglomus mannanivorans</name>
    <dbReference type="NCBI Taxonomy" id="2979990"/>
    <lineage>
        <taxon>Archaea</taxon>
        <taxon>Methanobacteriati</taxon>
        <taxon>Methanobacteriota</taxon>
        <taxon>Stenosarchaea group</taxon>
        <taxon>Halobacteria</taxon>
        <taxon>Halobacteriales</taxon>
        <taxon>Natrialbaceae</taxon>
        <taxon>Natronoglomus</taxon>
    </lineage>
</organism>
<evidence type="ECO:0000313" key="7">
    <source>
        <dbReference type="Proteomes" id="UP001320972"/>
    </source>
</evidence>
<dbReference type="EMBL" id="JAOPKA010000021">
    <property type="protein sequence ID" value="MCU4744093.1"/>
    <property type="molecule type" value="Genomic_DNA"/>
</dbReference>
<dbReference type="EMBL" id="JAOPKB010000020">
    <property type="protein sequence ID" value="MCU4975506.1"/>
    <property type="molecule type" value="Genomic_DNA"/>
</dbReference>
<dbReference type="PROSITE" id="PS50987">
    <property type="entry name" value="HTH_ARSR_2"/>
    <property type="match status" value="1"/>
</dbReference>
<dbReference type="Proteomes" id="UP001321018">
    <property type="component" value="Unassembled WGS sequence"/>
</dbReference>
<dbReference type="GO" id="GO:0003677">
    <property type="term" value="F:DNA binding"/>
    <property type="evidence" value="ECO:0007669"/>
    <property type="project" value="UniProtKB-KW"/>
</dbReference>
<reference evidence="5 7" key="1">
    <citation type="submission" date="2022-09" db="EMBL/GenBank/DDBJ databases">
        <title>Enrichment on poylsaccharides allowed isolation of novel metabolic and taxonomic groups of Haloarchaea.</title>
        <authorList>
            <person name="Sorokin D.Y."/>
            <person name="Elcheninov A.G."/>
            <person name="Khizhniak T.V."/>
            <person name="Kolganova T.V."/>
            <person name="Kublanov I.V."/>
        </authorList>
    </citation>
    <scope>NUCLEOTIDE SEQUENCE</scope>
    <source>
        <strain evidence="6 7">AArc-m2/3/4</strain>
        <strain evidence="5">AArc-xg1-1</strain>
    </source>
</reference>
<dbReference type="SMART" id="SM00418">
    <property type="entry name" value="HTH_ARSR"/>
    <property type="match status" value="1"/>
</dbReference>
<dbReference type="Pfam" id="PF01022">
    <property type="entry name" value="HTH_5"/>
    <property type="match status" value="1"/>
</dbReference>
<sequence length="130" mass="14254">MNSNDSLEEACCALESLYDDIDVDETVRALTERRRDAATIDGQATVFGALANEHRVRALEALREGELCACELQIVLEAPQSTVATHLRTLRDAGLVKTRKKGKWTYYRVADTAVFDLLDLGAAVDVPGSE</sequence>
<dbReference type="InterPro" id="IPR036388">
    <property type="entry name" value="WH-like_DNA-bd_sf"/>
</dbReference>
<keyword evidence="2" id="KW-0238">DNA-binding</keyword>
<feature type="domain" description="HTH arsR-type" evidence="4">
    <location>
        <begin position="35"/>
        <end position="129"/>
    </location>
</feature>
<evidence type="ECO:0000259" key="4">
    <source>
        <dbReference type="PROSITE" id="PS50987"/>
    </source>
</evidence>
<accession>A0AAP2Z3V1</accession>
<dbReference type="Proteomes" id="UP001320972">
    <property type="component" value="Unassembled WGS sequence"/>
</dbReference>
<keyword evidence="7" id="KW-1185">Reference proteome</keyword>